<organism evidence="2 3">
    <name type="scientific">Pseudonocardia sediminis</name>
    <dbReference type="NCBI Taxonomy" id="1397368"/>
    <lineage>
        <taxon>Bacteria</taxon>
        <taxon>Bacillati</taxon>
        <taxon>Actinomycetota</taxon>
        <taxon>Actinomycetes</taxon>
        <taxon>Pseudonocardiales</taxon>
        <taxon>Pseudonocardiaceae</taxon>
        <taxon>Pseudonocardia</taxon>
    </lineage>
</organism>
<evidence type="ECO:0000256" key="1">
    <source>
        <dbReference type="SAM" id="MobiDB-lite"/>
    </source>
</evidence>
<feature type="region of interest" description="Disordered" evidence="1">
    <location>
        <begin position="16"/>
        <end position="55"/>
    </location>
</feature>
<evidence type="ECO:0000313" key="2">
    <source>
        <dbReference type="EMBL" id="RZT87319.1"/>
    </source>
</evidence>
<evidence type="ECO:0000313" key="3">
    <source>
        <dbReference type="Proteomes" id="UP000291591"/>
    </source>
</evidence>
<dbReference type="AlphaFoldDB" id="A0A4Q7V3Z9"/>
<name>A0A4Q7V3Z9_PSEST</name>
<dbReference type="RefSeq" id="WP_165438429.1">
    <property type="nucleotide sequence ID" value="NZ_SHKL01000001.1"/>
</dbReference>
<dbReference type="EMBL" id="SHKL01000001">
    <property type="protein sequence ID" value="RZT87319.1"/>
    <property type="molecule type" value="Genomic_DNA"/>
</dbReference>
<sequence length="55" mass="6077">MTGSAAGDELVRRLRRAIRARQGDDGHGPQSRAGARRARHEVLADLAEGREPWSR</sequence>
<keyword evidence="3" id="KW-1185">Reference proteome</keyword>
<reference evidence="2 3" key="1">
    <citation type="submission" date="2019-02" db="EMBL/GenBank/DDBJ databases">
        <title>Sequencing the genomes of 1000 actinobacteria strains.</title>
        <authorList>
            <person name="Klenk H.-P."/>
        </authorList>
    </citation>
    <scope>NUCLEOTIDE SEQUENCE [LARGE SCALE GENOMIC DNA]</scope>
    <source>
        <strain evidence="2 3">DSM 45779</strain>
    </source>
</reference>
<protein>
    <submittedName>
        <fullName evidence="2">Uncharacterized protein</fullName>
    </submittedName>
</protein>
<comment type="caution">
    <text evidence="2">The sequence shown here is derived from an EMBL/GenBank/DDBJ whole genome shotgun (WGS) entry which is preliminary data.</text>
</comment>
<proteinExistence type="predicted"/>
<feature type="compositionally biased region" description="Basic and acidic residues" evidence="1">
    <location>
        <begin position="40"/>
        <end position="55"/>
    </location>
</feature>
<dbReference type="Proteomes" id="UP000291591">
    <property type="component" value="Unassembled WGS sequence"/>
</dbReference>
<accession>A0A4Q7V3Z9</accession>
<gene>
    <name evidence="2" type="ORF">EV383_4235</name>
</gene>